<evidence type="ECO:0000256" key="5">
    <source>
        <dbReference type="ARBA" id="ARBA00022737"/>
    </source>
</evidence>
<reference evidence="11 12" key="1">
    <citation type="journal article" date="2015" name="Genome Biol. Evol.">
        <title>Phylogenomic analyses indicate that early fungi evolved digesting cell walls of algal ancestors of land plants.</title>
        <authorList>
            <person name="Chang Y."/>
            <person name="Wang S."/>
            <person name="Sekimoto S."/>
            <person name="Aerts A.L."/>
            <person name="Choi C."/>
            <person name="Clum A."/>
            <person name="LaButti K.M."/>
            <person name="Lindquist E.A."/>
            <person name="Yee Ngan C."/>
            <person name="Ohm R.A."/>
            <person name="Salamov A.A."/>
            <person name="Grigoriev I.V."/>
            <person name="Spatafora J.W."/>
            <person name="Berbee M.L."/>
        </authorList>
    </citation>
    <scope>NUCLEOTIDE SEQUENCE [LARGE SCALE GENOMIC DNA]</scope>
    <source>
        <strain evidence="11 12">JEL478</strain>
    </source>
</reference>
<dbReference type="OrthoDB" id="2154435at2759"/>
<dbReference type="EC" id="2.3.2.31" evidence="2"/>
<dbReference type="InterPro" id="IPR031127">
    <property type="entry name" value="E3_UB_ligase_RBR"/>
</dbReference>
<dbReference type="PANTHER" id="PTHR11685">
    <property type="entry name" value="RBR FAMILY RING FINGER AND IBR DOMAIN-CONTAINING"/>
    <property type="match status" value="1"/>
</dbReference>
<dbReference type="GO" id="GO:0016567">
    <property type="term" value="P:protein ubiquitination"/>
    <property type="evidence" value="ECO:0007669"/>
    <property type="project" value="InterPro"/>
</dbReference>
<keyword evidence="6" id="KW-0863">Zinc-finger</keyword>
<protein>
    <recommendedName>
        <fullName evidence="2">RBR-type E3 ubiquitin transferase</fullName>
        <ecNumber evidence="2">2.3.2.31</ecNumber>
    </recommendedName>
</protein>
<dbReference type="SUPFAM" id="SSF57850">
    <property type="entry name" value="RING/U-box"/>
    <property type="match status" value="1"/>
</dbReference>
<dbReference type="GO" id="GO:0061630">
    <property type="term" value="F:ubiquitin protein ligase activity"/>
    <property type="evidence" value="ECO:0007669"/>
    <property type="project" value="UniProtKB-EC"/>
</dbReference>
<dbReference type="Gene3D" id="3.30.40.10">
    <property type="entry name" value="Zinc/RING finger domain, C3HC4 (zinc finger)"/>
    <property type="match status" value="1"/>
</dbReference>
<name>A0A139A9L8_GONPJ</name>
<feature type="domain" description="RING-type" evidence="10">
    <location>
        <begin position="185"/>
        <end position="391"/>
    </location>
</feature>
<evidence type="ECO:0000256" key="1">
    <source>
        <dbReference type="ARBA" id="ARBA00001798"/>
    </source>
</evidence>
<dbReference type="PROSITE" id="PS00518">
    <property type="entry name" value="ZF_RING_1"/>
    <property type="match status" value="1"/>
</dbReference>
<evidence type="ECO:0000256" key="2">
    <source>
        <dbReference type="ARBA" id="ARBA00012251"/>
    </source>
</evidence>
<dbReference type="Pfam" id="PF01485">
    <property type="entry name" value="IBR"/>
    <property type="match status" value="1"/>
</dbReference>
<evidence type="ECO:0000256" key="8">
    <source>
        <dbReference type="ARBA" id="ARBA00022833"/>
    </source>
</evidence>
<feature type="region of interest" description="Disordered" evidence="9">
    <location>
        <begin position="261"/>
        <end position="291"/>
    </location>
</feature>
<dbReference type="InterPro" id="IPR006575">
    <property type="entry name" value="RWD_dom"/>
</dbReference>
<keyword evidence="8" id="KW-0862">Zinc</keyword>
<dbReference type="STRING" id="1344416.A0A139A9L8"/>
<gene>
    <name evidence="11" type="ORF">M427DRAFT_370824</name>
</gene>
<dbReference type="CDD" id="cd23820">
    <property type="entry name" value="RWD_RNF14"/>
    <property type="match status" value="1"/>
</dbReference>
<comment type="catalytic activity">
    <reaction evidence="1">
        <text>[E2 ubiquitin-conjugating enzyme]-S-ubiquitinyl-L-cysteine + [acceptor protein]-L-lysine = [E2 ubiquitin-conjugating enzyme]-L-cysteine + [acceptor protein]-N(6)-ubiquitinyl-L-lysine.</text>
        <dbReference type="EC" id="2.3.2.31"/>
    </reaction>
</comment>
<evidence type="ECO:0000256" key="7">
    <source>
        <dbReference type="ARBA" id="ARBA00022786"/>
    </source>
</evidence>
<evidence type="ECO:0000256" key="3">
    <source>
        <dbReference type="ARBA" id="ARBA00022679"/>
    </source>
</evidence>
<keyword evidence="5" id="KW-0677">Repeat</keyword>
<evidence type="ECO:0000313" key="11">
    <source>
        <dbReference type="EMBL" id="KXS13374.1"/>
    </source>
</evidence>
<dbReference type="EMBL" id="KQ965778">
    <property type="protein sequence ID" value="KXS13374.1"/>
    <property type="molecule type" value="Genomic_DNA"/>
</dbReference>
<dbReference type="InterPro" id="IPR044066">
    <property type="entry name" value="TRIAD_supradom"/>
</dbReference>
<evidence type="ECO:0000256" key="4">
    <source>
        <dbReference type="ARBA" id="ARBA00022723"/>
    </source>
</evidence>
<keyword evidence="3" id="KW-0808">Transferase</keyword>
<dbReference type="InterPro" id="IPR016135">
    <property type="entry name" value="UBQ-conjugating_enzyme/RWD"/>
</dbReference>
<dbReference type="Gene3D" id="3.10.110.10">
    <property type="entry name" value="Ubiquitin Conjugating Enzyme"/>
    <property type="match status" value="1"/>
</dbReference>
<evidence type="ECO:0000259" key="10">
    <source>
        <dbReference type="PROSITE" id="PS51873"/>
    </source>
</evidence>
<evidence type="ECO:0000256" key="6">
    <source>
        <dbReference type="ARBA" id="ARBA00022771"/>
    </source>
</evidence>
<evidence type="ECO:0000256" key="9">
    <source>
        <dbReference type="SAM" id="MobiDB-lite"/>
    </source>
</evidence>
<accession>A0A139A9L8</accession>
<keyword evidence="7" id="KW-0833">Ubl conjugation pathway</keyword>
<dbReference type="Pfam" id="PF05773">
    <property type="entry name" value="RWD"/>
    <property type="match status" value="1"/>
</dbReference>
<dbReference type="InterPro" id="IPR002867">
    <property type="entry name" value="IBR_dom"/>
</dbReference>
<organism evidence="11 12">
    <name type="scientific">Gonapodya prolifera (strain JEL478)</name>
    <name type="common">Monoblepharis prolifera</name>
    <dbReference type="NCBI Taxonomy" id="1344416"/>
    <lineage>
        <taxon>Eukaryota</taxon>
        <taxon>Fungi</taxon>
        <taxon>Fungi incertae sedis</taxon>
        <taxon>Chytridiomycota</taxon>
        <taxon>Chytridiomycota incertae sedis</taxon>
        <taxon>Monoblepharidomycetes</taxon>
        <taxon>Monoblepharidales</taxon>
        <taxon>Gonapodyaceae</taxon>
        <taxon>Gonapodya</taxon>
    </lineage>
</organism>
<proteinExistence type="predicted"/>
<dbReference type="GO" id="GO:0008270">
    <property type="term" value="F:zinc ion binding"/>
    <property type="evidence" value="ECO:0007669"/>
    <property type="project" value="UniProtKB-KW"/>
</dbReference>
<keyword evidence="4" id="KW-0479">Metal-binding</keyword>
<dbReference type="InterPro" id="IPR013083">
    <property type="entry name" value="Znf_RING/FYVE/PHD"/>
</dbReference>
<keyword evidence="12" id="KW-1185">Reference proteome</keyword>
<dbReference type="InterPro" id="IPR017907">
    <property type="entry name" value="Znf_RING_CS"/>
</dbReference>
<dbReference type="Proteomes" id="UP000070544">
    <property type="component" value="Unassembled WGS sequence"/>
</dbReference>
<feature type="region of interest" description="Disordered" evidence="9">
    <location>
        <begin position="1"/>
        <end position="24"/>
    </location>
</feature>
<dbReference type="AlphaFoldDB" id="A0A139A9L8"/>
<feature type="compositionally biased region" description="Basic and acidic residues" evidence="9">
    <location>
        <begin position="9"/>
        <end position="24"/>
    </location>
</feature>
<evidence type="ECO:0000313" key="12">
    <source>
        <dbReference type="Proteomes" id="UP000070544"/>
    </source>
</evidence>
<sequence length="391" mass="42800">MESDGDANQPERSELTDGDIADNRTAQDEEIVALEAIFGDRLRFDPVERAGSILVDVPAFDTPLNVTARSVHEGAPSESCALTRLPPAKLAFRFGPRYPSNACVEFSVEAPWLDNVGRARVEKGMTTLWDGEGRIPCLYAFTDYLQTSTTNDTAHLELKCTDPSSTVAALVMHDRRMAQVEFDERLFLCEVCMEDHRGSTCVRFDPCHHLFCQPCARGYFSSRLEAGDPLAVGLCFNAQCAKIATSKMNESASPVTPVAPNFSFSAGQGTPPTISEPSAKPHRRGRIPRSQIRSILTPTQLADWERLTTLRRSELRADPLWCPHPWCGAPATAVVGVGAAPVGGARGGGDKEKTVQAQVEEELTRKAGIRMARCDYCGFYFCARCGKSWHG</sequence>
<feature type="compositionally biased region" description="Polar residues" evidence="9">
    <location>
        <begin position="262"/>
        <end position="276"/>
    </location>
</feature>
<dbReference type="PROSITE" id="PS51873">
    <property type="entry name" value="TRIAD"/>
    <property type="match status" value="1"/>
</dbReference>
<dbReference type="SUPFAM" id="SSF54495">
    <property type="entry name" value="UBC-like"/>
    <property type="match status" value="1"/>
</dbReference>